<evidence type="ECO:0000259" key="4">
    <source>
        <dbReference type="SMART" id="SM00563"/>
    </source>
</evidence>
<dbReference type="AlphaFoldDB" id="A0A6S6SAG3"/>
<dbReference type="PANTHER" id="PTHR10434">
    <property type="entry name" value="1-ACYL-SN-GLYCEROL-3-PHOSPHATE ACYLTRANSFERASE"/>
    <property type="match status" value="1"/>
</dbReference>
<proteinExistence type="predicted"/>
<dbReference type="SMART" id="SM00563">
    <property type="entry name" value="PlsC"/>
    <property type="match status" value="1"/>
</dbReference>
<keyword evidence="2 5" id="KW-0808">Transferase</keyword>
<dbReference type="Pfam" id="PF01553">
    <property type="entry name" value="Acyltransferase"/>
    <property type="match status" value="1"/>
</dbReference>
<evidence type="ECO:0000256" key="1">
    <source>
        <dbReference type="ARBA" id="ARBA00005189"/>
    </source>
</evidence>
<evidence type="ECO:0000313" key="5">
    <source>
        <dbReference type="EMBL" id="CAA6805363.1"/>
    </source>
</evidence>
<evidence type="ECO:0000256" key="2">
    <source>
        <dbReference type="ARBA" id="ARBA00022679"/>
    </source>
</evidence>
<name>A0A6S6SAG3_9BACT</name>
<dbReference type="GO" id="GO:0006654">
    <property type="term" value="P:phosphatidic acid biosynthetic process"/>
    <property type="evidence" value="ECO:0007669"/>
    <property type="project" value="TreeGrafter"/>
</dbReference>
<organism evidence="5">
    <name type="scientific">uncultured Sulfurovum sp</name>
    <dbReference type="NCBI Taxonomy" id="269237"/>
    <lineage>
        <taxon>Bacteria</taxon>
        <taxon>Pseudomonadati</taxon>
        <taxon>Campylobacterota</taxon>
        <taxon>Epsilonproteobacteria</taxon>
        <taxon>Campylobacterales</taxon>
        <taxon>Sulfurovaceae</taxon>
        <taxon>Sulfurovum</taxon>
        <taxon>environmental samples</taxon>
    </lineage>
</organism>
<accession>A0A6S6SAG3</accession>
<dbReference type="SUPFAM" id="SSF69593">
    <property type="entry name" value="Glycerol-3-phosphate (1)-acyltransferase"/>
    <property type="match status" value="1"/>
</dbReference>
<keyword evidence="3 5" id="KW-0012">Acyltransferase</keyword>
<dbReference type="GO" id="GO:0003841">
    <property type="term" value="F:1-acylglycerol-3-phosphate O-acyltransferase activity"/>
    <property type="evidence" value="ECO:0007669"/>
    <property type="project" value="UniProtKB-EC"/>
</dbReference>
<feature type="domain" description="Phospholipid/glycerol acyltransferase" evidence="4">
    <location>
        <begin position="36"/>
        <end position="157"/>
    </location>
</feature>
<evidence type="ECO:0000256" key="3">
    <source>
        <dbReference type="ARBA" id="ARBA00023315"/>
    </source>
</evidence>
<dbReference type="InterPro" id="IPR002123">
    <property type="entry name" value="Plipid/glycerol_acylTrfase"/>
</dbReference>
<dbReference type="PANTHER" id="PTHR10434:SF11">
    <property type="entry name" value="1-ACYL-SN-GLYCEROL-3-PHOSPHATE ACYLTRANSFERASE"/>
    <property type="match status" value="1"/>
</dbReference>
<dbReference type="CDD" id="cd07989">
    <property type="entry name" value="LPLAT_AGPAT-like"/>
    <property type="match status" value="1"/>
</dbReference>
<sequence length="207" mass="23125">MWIKKAFFIFLVRPLVLIISGVSLVGKENLPTKGPAVLIANHNSHLDTMVIMSLFSLKTLEKVRPIGAEDYFCNKPYKKWLSKNLIDLIALKRRPSKADGHPFGEIYKALDNGEIVLLFPEGSRGDPEVMKPFKTGIAHIAKDYPTVPVIPLSIYGAGRALPRGEALFVPFIMDVNVGEAVYYGGEDKFTYTHNLQKIVLNLEEVEV</sequence>
<protein>
    <submittedName>
        <fullName evidence="5">1-acyl-sn-glycerol-3-phosphate acyltransferase (EC)</fullName>
        <ecNumber evidence="5">2.3.1.51</ecNumber>
    </submittedName>
</protein>
<comment type="pathway">
    <text evidence="1">Lipid metabolism.</text>
</comment>
<dbReference type="EMBL" id="CACVAU010000017">
    <property type="protein sequence ID" value="CAA6805363.1"/>
    <property type="molecule type" value="Genomic_DNA"/>
</dbReference>
<gene>
    <name evidence="5" type="ORF">HELGO_WM12329</name>
</gene>
<dbReference type="EC" id="2.3.1.51" evidence="5"/>
<reference evidence="5" key="1">
    <citation type="submission" date="2020-01" db="EMBL/GenBank/DDBJ databases">
        <authorList>
            <person name="Meier V. D."/>
            <person name="Meier V D."/>
        </authorList>
    </citation>
    <scope>NUCLEOTIDE SEQUENCE</scope>
    <source>
        <strain evidence="5">HLG_WM_MAG_05</strain>
    </source>
</reference>